<organism evidence="1 2">
    <name type="scientific">Leptotrichia hongkongensis</name>
    <dbReference type="NCBI Taxonomy" id="554406"/>
    <lineage>
        <taxon>Bacteria</taxon>
        <taxon>Fusobacteriati</taxon>
        <taxon>Fusobacteriota</taxon>
        <taxon>Fusobacteriia</taxon>
        <taxon>Fusobacteriales</taxon>
        <taxon>Leptotrichiaceae</taxon>
        <taxon>Leptotrichia</taxon>
    </lineage>
</organism>
<evidence type="ECO:0000313" key="1">
    <source>
        <dbReference type="EMBL" id="BBM59904.1"/>
    </source>
</evidence>
<name>A0A510L7C0_9FUSO</name>
<dbReference type="KEGG" id="lhg:JMUB5056_1491"/>
<accession>A0A510L7C0</accession>
<sequence>MFYFQILSIMKKIKDRKCLKFFEIINGKEINIKFRKQIKSNDILKIIKDIIK</sequence>
<reference evidence="1 2" key="1">
    <citation type="submission" date="2019-07" db="EMBL/GenBank/DDBJ databases">
        <title>Complete Genome Sequence of Leptotrichia hongkongensis Strain JMUB5056.</title>
        <authorList>
            <person name="Watanabe S."/>
            <person name="Cui L."/>
        </authorList>
    </citation>
    <scope>NUCLEOTIDE SEQUENCE [LARGE SCALE GENOMIC DNA]</scope>
    <source>
        <strain evidence="1 2">JMUB5056</strain>
    </source>
</reference>
<protein>
    <submittedName>
        <fullName evidence="1">Uncharacterized protein</fullName>
    </submittedName>
</protein>
<gene>
    <name evidence="1" type="ORF">JMUB5056_1491</name>
</gene>
<dbReference type="EMBL" id="AP019846">
    <property type="protein sequence ID" value="BBM59904.1"/>
    <property type="molecule type" value="Genomic_DNA"/>
</dbReference>
<evidence type="ECO:0000313" key="2">
    <source>
        <dbReference type="Proteomes" id="UP000321561"/>
    </source>
</evidence>
<proteinExistence type="predicted"/>
<dbReference type="AlphaFoldDB" id="A0A510L7C0"/>
<dbReference type="Proteomes" id="UP000321561">
    <property type="component" value="Chromosome"/>
</dbReference>